<accession>A0ABU2BNJ7</accession>
<feature type="domain" description="DUF6458" evidence="3">
    <location>
        <begin position="1"/>
        <end position="69"/>
    </location>
</feature>
<feature type="region of interest" description="Disordered" evidence="1">
    <location>
        <begin position="66"/>
        <end position="85"/>
    </location>
</feature>
<evidence type="ECO:0000313" key="4">
    <source>
        <dbReference type="EMBL" id="MDR7360227.1"/>
    </source>
</evidence>
<gene>
    <name evidence="4" type="ORF">J2S64_003918</name>
</gene>
<feature type="transmembrane region" description="Helical" evidence="2">
    <location>
        <begin position="31"/>
        <end position="52"/>
    </location>
</feature>
<reference evidence="4 5" key="1">
    <citation type="submission" date="2023-07" db="EMBL/GenBank/DDBJ databases">
        <title>Sequencing the genomes of 1000 actinobacteria strains.</title>
        <authorList>
            <person name="Klenk H.-P."/>
        </authorList>
    </citation>
    <scope>NUCLEOTIDE SEQUENCE [LARGE SCALE GENOMIC DNA]</scope>
    <source>
        <strain evidence="4 5">DSM 20167</strain>
    </source>
</reference>
<keyword evidence="2" id="KW-0812">Transmembrane</keyword>
<evidence type="ECO:0000256" key="1">
    <source>
        <dbReference type="SAM" id="MobiDB-lite"/>
    </source>
</evidence>
<dbReference type="Proteomes" id="UP001183817">
    <property type="component" value="Unassembled WGS sequence"/>
</dbReference>
<dbReference type="EMBL" id="JAVDYI010000001">
    <property type="protein sequence ID" value="MDR7360227.1"/>
    <property type="molecule type" value="Genomic_DNA"/>
</dbReference>
<evidence type="ECO:0000259" key="3">
    <source>
        <dbReference type="Pfam" id="PF20059"/>
    </source>
</evidence>
<evidence type="ECO:0000313" key="5">
    <source>
        <dbReference type="Proteomes" id="UP001183817"/>
    </source>
</evidence>
<proteinExistence type="predicted"/>
<keyword evidence="2" id="KW-1133">Transmembrane helix</keyword>
<protein>
    <recommendedName>
        <fullName evidence="3">DUF6458 domain-containing protein</fullName>
    </recommendedName>
</protein>
<organism evidence="4 5">
    <name type="scientific">Paeniglutamicibacter sulfureus</name>
    <dbReference type="NCBI Taxonomy" id="43666"/>
    <lineage>
        <taxon>Bacteria</taxon>
        <taxon>Bacillati</taxon>
        <taxon>Actinomycetota</taxon>
        <taxon>Actinomycetes</taxon>
        <taxon>Micrococcales</taxon>
        <taxon>Micrococcaceae</taxon>
        <taxon>Paeniglutamicibacter</taxon>
    </lineage>
</organism>
<dbReference type="Pfam" id="PF20059">
    <property type="entry name" value="DUF6458"/>
    <property type="match status" value="1"/>
</dbReference>
<feature type="compositionally biased region" description="Basic and acidic residues" evidence="1">
    <location>
        <begin position="68"/>
        <end position="85"/>
    </location>
</feature>
<keyword evidence="5" id="KW-1185">Reference proteome</keyword>
<dbReference type="RefSeq" id="WP_264269295.1">
    <property type="nucleotide sequence ID" value="NZ_BAAAWO010000001.1"/>
</dbReference>
<sequence>MSIGAGIFLFVVGAVIRFALNVEVSWLDLPLVGNLLMGAGVLIFVLGLVFTFRRRRSVSTRRTVNGHGEVDGVTRTTREVDDPDL</sequence>
<evidence type="ECO:0000256" key="2">
    <source>
        <dbReference type="SAM" id="Phobius"/>
    </source>
</evidence>
<name>A0ABU2BNJ7_9MICC</name>
<dbReference type="InterPro" id="IPR045597">
    <property type="entry name" value="DUF6458"/>
</dbReference>
<comment type="caution">
    <text evidence="4">The sequence shown here is derived from an EMBL/GenBank/DDBJ whole genome shotgun (WGS) entry which is preliminary data.</text>
</comment>
<keyword evidence="2" id="KW-0472">Membrane</keyword>